<gene>
    <name evidence="1" type="primary">aroA</name>
    <name evidence="1" type="ORF">C5S46_01020</name>
</gene>
<protein>
    <submittedName>
        <fullName evidence="1">3-phosphoshikimate 1-carboxyvinyltransferase</fullName>
        <ecNumber evidence="1">2.5.1.19</ecNumber>
    </submittedName>
</protein>
<name>A0AC61SCP0_9EURY</name>
<evidence type="ECO:0000313" key="2">
    <source>
        <dbReference type="Proteomes" id="UP000315423"/>
    </source>
</evidence>
<sequence>MKATINRSILNGKVFAPPSKSYTHRAVVISALSDQTTVHRPLLSADTLASVKACKELGAGIHQENNNLIINGVEGHPELADNVIDVANSGTTLRLIMAVSALCNGTIVLTGDDSIRTRPNTPLIRALNDLGAEVFSTKDNGTAPIVVRGPMSGGEAVIDGSISSQFFSALLIACPLCPDETVIQVKGELKSRPYVDITLEMLKTAGIEIHIEKGIKQNLKFIIPPNQSYSLSEYTVPGDFSSTSYLLAAGALAGNGITINGIFPSSQGDAAIISILQDMGADLIWDKQHGVVTVNKSQLHGINVDVGMTPDLVPTLSVLGAVCEGEMAIENAGHVRFKETDRLNAMTVELSKMGVDITQEPDRLLIKGTGLHGAQVHGWHDHRIVMALTVAGMVAGDTTIDTIESVDVSFPGFFDVIQRLGGNITINPSIQT</sequence>
<comment type="caution">
    <text evidence="1">The sequence shown here is derived from an EMBL/GenBank/DDBJ whole genome shotgun (WGS) entry which is preliminary data.</text>
</comment>
<dbReference type="Proteomes" id="UP000315423">
    <property type="component" value="Unassembled WGS sequence"/>
</dbReference>
<keyword evidence="1" id="KW-0808">Transferase</keyword>
<dbReference type="EMBL" id="QYBA01000033">
    <property type="protein sequence ID" value="TKY92376.1"/>
    <property type="molecule type" value="Genomic_DNA"/>
</dbReference>
<dbReference type="EC" id="2.5.1.19" evidence="1"/>
<proteinExistence type="predicted"/>
<evidence type="ECO:0000313" key="1">
    <source>
        <dbReference type="EMBL" id="TKY92376.1"/>
    </source>
</evidence>
<organism evidence="1 2">
    <name type="scientific">Candidatus Methanomarinus sp</name>
    <dbReference type="NCBI Taxonomy" id="3386244"/>
    <lineage>
        <taxon>Archaea</taxon>
        <taxon>Methanobacteriati</taxon>
        <taxon>Methanobacteriota</taxon>
        <taxon>Stenosarchaea group</taxon>
        <taxon>Methanomicrobia</taxon>
        <taxon>Methanosarcinales</taxon>
        <taxon>ANME-2 cluster</taxon>
        <taxon>Candidatus Methanocomedenaceae</taxon>
        <taxon>Candidatus Methanomarinus</taxon>
    </lineage>
</organism>
<accession>A0AC61SCP0</accession>
<reference evidence="1" key="1">
    <citation type="submission" date="2018-09" db="EMBL/GenBank/DDBJ databases">
        <title>A genomic encyclopedia of anaerobic methanotrophic archaea.</title>
        <authorList>
            <person name="Skennerton C.T."/>
            <person name="Chadwick G.L."/>
            <person name="Laso-Perez R."/>
            <person name="Leu A.O."/>
            <person name="Speth D.R."/>
            <person name="Yu H."/>
            <person name="Morgan-Lang C."/>
            <person name="Hatzenpichler R."/>
            <person name="Goudeau D."/>
            <person name="Malmstrom R."/>
            <person name="Woyke T."/>
            <person name="Hallam S."/>
            <person name="Tyson G.W."/>
            <person name="Wegener G."/>
            <person name="Boetius A."/>
            <person name="Orphan V.J."/>
        </authorList>
    </citation>
    <scope>NUCLEOTIDE SEQUENCE</scope>
    <source>
        <strain evidence="1">CONS3730D10UFb2</strain>
    </source>
</reference>